<reference evidence="1 2" key="1">
    <citation type="submission" date="2020-10" db="EMBL/GenBank/DDBJ databases">
        <authorList>
            <person name="Castelo-Branco R."/>
            <person name="Eusebio N."/>
            <person name="Adriana R."/>
            <person name="Vieira A."/>
            <person name="Brugerolle De Fraissinette N."/>
            <person name="Rezende De Castro R."/>
            <person name="Schneider M.P."/>
            <person name="Vasconcelos V."/>
            <person name="Leao P.N."/>
        </authorList>
    </citation>
    <scope>NUCLEOTIDE SEQUENCE [LARGE SCALE GENOMIC DNA]</scope>
    <source>
        <strain evidence="1 2">LEGE 06123</strain>
    </source>
</reference>
<evidence type="ECO:0000313" key="2">
    <source>
        <dbReference type="Proteomes" id="UP000651156"/>
    </source>
</evidence>
<keyword evidence="2" id="KW-1185">Reference proteome</keyword>
<protein>
    <submittedName>
        <fullName evidence="1">Uncharacterized protein</fullName>
    </submittedName>
</protein>
<name>A0ABR9UKK5_9CHRO</name>
<proteinExistence type="predicted"/>
<sequence length="64" mass="6935">MLSAKRGKGVAKSSLGRACQATHTQPLRVINVNKNAVYPTAVDKAKKEEIVTKSFILTAKQPLK</sequence>
<dbReference type="EMBL" id="JADEWN010000001">
    <property type="protein sequence ID" value="MBE9188826.1"/>
    <property type="molecule type" value="Genomic_DNA"/>
</dbReference>
<evidence type="ECO:0000313" key="1">
    <source>
        <dbReference type="EMBL" id="MBE9188826.1"/>
    </source>
</evidence>
<comment type="caution">
    <text evidence="1">The sequence shown here is derived from an EMBL/GenBank/DDBJ whole genome shotgun (WGS) entry which is preliminary data.</text>
</comment>
<gene>
    <name evidence="1" type="ORF">IQ230_00285</name>
</gene>
<dbReference type="RefSeq" id="WP_193929717.1">
    <property type="nucleotide sequence ID" value="NZ_CAWPMZ010000041.1"/>
</dbReference>
<accession>A0ABR9UKK5</accession>
<dbReference type="Proteomes" id="UP000651156">
    <property type="component" value="Unassembled WGS sequence"/>
</dbReference>
<organism evidence="1 2">
    <name type="scientific">Gloeocapsopsis crepidinum LEGE 06123</name>
    <dbReference type="NCBI Taxonomy" id="588587"/>
    <lineage>
        <taxon>Bacteria</taxon>
        <taxon>Bacillati</taxon>
        <taxon>Cyanobacteriota</taxon>
        <taxon>Cyanophyceae</taxon>
        <taxon>Oscillatoriophycideae</taxon>
        <taxon>Chroococcales</taxon>
        <taxon>Chroococcaceae</taxon>
        <taxon>Gloeocapsopsis</taxon>
    </lineage>
</organism>